<dbReference type="InterPro" id="IPR055528">
    <property type="entry name" value="DUF7102"/>
</dbReference>
<keyword evidence="5" id="KW-1185">Reference proteome</keyword>
<comment type="caution">
    <text evidence="4">The sequence shown here is derived from an EMBL/GenBank/DDBJ whole genome shotgun (WGS) entry which is preliminary data.</text>
</comment>
<dbReference type="InterPro" id="IPR057559">
    <property type="entry name" value="SAM_6"/>
</dbReference>
<feature type="region of interest" description="Disordered" evidence="1">
    <location>
        <begin position="639"/>
        <end position="682"/>
    </location>
</feature>
<evidence type="ECO:0000259" key="2">
    <source>
        <dbReference type="Pfam" id="PF23394"/>
    </source>
</evidence>
<dbReference type="RefSeq" id="XP_043169973.1">
    <property type="nucleotide sequence ID" value="XM_043314038.1"/>
</dbReference>
<evidence type="ECO:0000313" key="4">
    <source>
        <dbReference type="EMBL" id="CAG5163354.1"/>
    </source>
</evidence>
<reference evidence="4" key="1">
    <citation type="submission" date="2021-05" db="EMBL/GenBank/DDBJ databases">
        <authorList>
            <person name="Stam R."/>
        </authorList>
    </citation>
    <scope>NUCLEOTIDE SEQUENCE</scope>
    <source>
        <strain evidence="4">CS162</strain>
    </source>
</reference>
<dbReference type="OrthoDB" id="3647246at2759"/>
<evidence type="ECO:0000256" key="1">
    <source>
        <dbReference type="SAM" id="MobiDB-lite"/>
    </source>
</evidence>
<proteinExistence type="predicted"/>
<dbReference type="Pfam" id="PF23395">
    <property type="entry name" value="SAM_6"/>
    <property type="match status" value="1"/>
</dbReference>
<feature type="domain" description="DUF7102" evidence="2">
    <location>
        <begin position="695"/>
        <end position="851"/>
    </location>
</feature>
<protein>
    <submittedName>
        <fullName evidence="4">Uncharacterized protein</fullName>
    </submittedName>
</protein>
<gene>
    <name evidence="4" type="ORF">ALTATR162_LOCUS6417</name>
</gene>
<dbReference type="GeneID" id="67018304"/>
<accession>A0A8J2I9L4</accession>
<dbReference type="Proteomes" id="UP000676310">
    <property type="component" value="Unassembled WGS sequence"/>
</dbReference>
<dbReference type="EMBL" id="CAJRGZ010000019">
    <property type="protein sequence ID" value="CAG5163354.1"/>
    <property type="molecule type" value="Genomic_DNA"/>
</dbReference>
<dbReference type="Pfam" id="PF23394">
    <property type="entry name" value="DUF7102"/>
    <property type="match status" value="1"/>
</dbReference>
<dbReference type="AlphaFoldDB" id="A0A8J2I9L4"/>
<sequence>MELKFDPDPISQEQDPSILEWARAQRACVDYETELLYTGNFLVPSNDDFDRYLHDPSNATIISAVSALIKERLAVDKNAALLLKAVHSLREVPTTDPSATSSQMWIRGLKQELPVLQSDHQLDLLSFGNLAVPDFKTLQIPSEVTVEQNDEGFGWPTKYFSYPAQCDAQVKAEKLAVTREVLAYLQEAIRDAYIPEDGEKIEAEGMIRKQVGKALVSIRLLTMQKSIVRPVTPPLLPLSPPVTPYIPSSPANRLPLASYSSDSVTVEAQALHDQIMAADSLLRKDSDSSDSMLLDITNPPNFDTVFEVSTLLTLKRRAEDLKVEGPLTPPMFSTSPMRKLKTVSFADTLHEYIPYEPWGQDLVTGEGNKSGIESDEFFQEIEALAEQARRGIDRERLSGADTIARVNIPEVDFSLPIAPWNEYNQQKGGKHRPGGSELQAQMNFISRIKREDLKSATSWHGLSVLERELKWGFLNTKVSTPSLQEKLHGESEMTKIITEAETSDFATSSAQVWKREGLRILDEDENEEELDPEEDNERWDMEALIRKRKLEMEEEMEEKHRKRTSAQKSGHLQIQPLRVMQQSHHFEGQGPVPISTIRSKTMNHASQRPQAPKDASGDLIFGGFSASTALHKFMKTRGKPVDPAKVSTSEAPDLKGYARSRQSSHRPATQDQQAQTVNKPLPTLPAVPSNLAPCSFVISSTFLQQRRMLKQIEQTYPKAEMVYRDYTLPHSVAREADIILSPSTGLIFTTLQQVKQRALPGQPDRSPVNERMMTLQLRYERLVVLVGEGLSREMEELGSSRPDDPRDTEALKAFEEFASKLEGDVVVRYVRGGEKALARSTVVEMVNYGLPHGSVDIGDIKPIAQETSWEVFLRRVGFNPFAAQAIVAWLQKPLNVPVVPTHHAKTVLAIGLPRFILMDREERIRSFQALMGGSRVLITASKLMDQAWVSAVHGFRM</sequence>
<name>A0A8J2I9L4_9PLEO</name>
<organism evidence="4 5">
    <name type="scientific">Alternaria atra</name>
    <dbReference type="NCBI Taxonomy" id="119953"/>
    <lineage>
        <taxon>Eukaryota</taxon>
        <taxon>Fungi</taxon>
        <taxon>Dikarya</taxon>
        <taxon>Ascomycota</taxon>
        <taxon>Pezizomycotina</taxon>
        <taxon>Dothideomycetes</taxon>
        <taxon>Pleosporomycetidae</taxon>
        <taxon>Pleosporales</taxon>
        <taxon>Pleosporineae</taxon>
        <taxon>Pleosporaceae</taxon>
        <taxon>Alternaria</taxon>
        <taxon>Alternaria sect. Ulocladioides</taxon>
    </lineage>
</organism>
<evidence type="ECO:0000259" key="3">
    <source>
        <dbReference type="Pfam" id="PF23395"/>
    </source>
</evidence>
<feature type="compositionally biased region" description="Polar residues" evidence="1">
    <location>
        <begin position="665"/>
        <end position="678"/>
    </location>
</feature>
<evidence type="ECO:0000313" key="5">
    <source>
        <dbReference type="Proteomes" id="UP000676310"/>
    </source>
</evidence>
<feature type="domain" description="SAM-like" evidence="3">
    <location>
        <begin position="864"/>
        <end position="943"/>
    </location>
</feature>